<name>A0A0E9X6Q5_ANGAN</name>
<dbReference type="EMBL" id="GBXM01010170">
    <property type="protein sequence ID" value="JAH98407.1"/>
    <property type="molecule type" value="Transcribed_RNA"/>
</dbReference>
<sequence length="52" mass="6007">MCCFTALKYVNDLHNQPNKPNVELPHLHFTDLDISLSSLVLCWKESCFQAKN</sequence>
<dbReference type="AlphaFoldDB" id="A0A0E9X6Q5"/>
<reference evidence="1" key="2">
    <citation type="journal article" date="2015" name="Fish Shellfish Immunol.">
        <title>Early steps in the European eel (Anguilla anguilla)-Vibrio vulnificus interaction in the gills: Role of the RtxA13 toxin.</title>
        <authorList>
            <person name="Callol A."/>
            <person name="Pajuelo D."/>
            <person name="Ebbesson L."/>
            <person name="Teles M."/>
            <person name="MacKenzie S."/>
            <person name="Amaro C."/>
        </authorList>
    </citation>
    <scope>NUCLEOTIDE SEQUENCE</scope>
</reference>
<reference evidence="1" key="1">
    <citation type="submission" date="2014-11" db="EMBL/GenBank/DDBJ databases">
        <authorList>
            <person name="Amaro Gonzalez C."/>
        </authorList>
    </citation>
    <scope>NUCLEOTIDE SEQUENCE</scope>
</reference>
<accession>A0A0E9X6Q5</accession>
<protein>
    <submittedName>
        <fullName evidence="1">Uncharacterized protein</fullName>
    </submittedName>
</protein>
<evidence type="ECO:0000313" key="1">
    <source>
        <dbReference type="EMBL" id="JAH98407.1"/>
    </source>
</evidence>
<organism evidence="1">
    <name type="scientific">Anguilla anguilla</name>
    <name type="common">European freshwater eel</name>
    <name type="synonym">Muraena anguilla</name>
    <dbReference type="NCBI Taxonomy" id="7936"/>
    <lineage>
        <taxon>Eukaryota</taxon>
        <taxon>Metazoa</taxon>
        <taxon>Chordata</taxon>
        <taxon>Craniata</taxon>
        <taxon>Vertebrata</taxon>
        <taxon>Euteleostomi</taxon>
        <taxon>Actinopterygii</taxon>
        <taxon>Neopterygii</taxon>
        <taxon>Teleostei</taxon>
        <taxon>Anguilliformes</taxon>
        <taxon>Anguillidae</taxon>
        <taxon>Anguilla</taxon>
    </lineage>
</organism>
<proteinExistence type="predicted"/>